<feature type="transmembrane region" description="Helical" evidence="1">
    <location>
        <begin position="59"/>
        <end position="80"/>
    </location>
</feature>
<proteinExistence type="predicted"/>
<evidence type="ECO:0000313" key="3">
    <source>
        <dbReference type="Proteomes" id="UP000176253"/>
    </source>
</evidence>
<sequence length="260" mass="30123">MIKYFKVWWLMTSQSIQLFFVSRLGAVLFLSGKVMRFIFFFAFLLLLFKRTDVLAGYNFYEVVLFYFTFNLIDSTTQMLFREVYRFRYYIVSGNFDMILVKPVNALFRSLFGWTDILDFITLGPFIALIIYVLLKIPHITFAGVFSYILLVFNSLLIATSFHILVISLAVITTEIDHAIMIYRDVIGMGKIPIDIYTEPVRSLITFVIPVGIMMSFPVKALLGLLSFSTVFSTFFASLILLFLSINFWKYALRKYTSASS</sequence>
<dbReference type="PANTHER" id="PTHR36833:SF1">
    <property type="entry name" value="INTEGRAL MEMBRANE TRANSPORT PROTEIN"/>
    <property type="match status" value="1"/>
</dbReference>
<dbReference type="InterPro" id="IPR010390">
    <property type="entry name" value="ABC-2_transporter-like"/>
</dbReference>
<dbReference type="PANTHER" id="PTHR36833">
    <property type="entry name" value="SLR0610 PROTEIN-RELATED"/>
    <property type="match status" value="1"/>
</dbReference>
<dbReference type="EMBL" id="MFJM01000060">
    <property type="protein sequence ID" value="OGG16104.1"/>
    <property type="molecule type" value="Genomic_DNA"/>
</dbReference>
<accession>A0A1F5ZUT3</accession>
<dbReference type="Pfam" id="PF06182">
    <property type="entry name" value="ABC2_membrane_6"/>
    <property type="match status" value="1"/>
</dbReference>
<feature type="transmembrane region" description="Helical" evidence="1">
    <location>
        <begin position="146"/>
        <end position="171"/>
    </location>
</feature>
<comment type="caution">
    <text evidence="2">The sequence shown here is derived from an EMBL/GenBank/DDBJ whole genome shotgun (WGS) entry which is preliminary data.</text>
</comment>
<name>A0A1F5ZUT3_9BACT</name>
<evidence type="ECO:0000313" key="2">
    <source>
        <dbReference type="EMBL" id="OGG16104.1"/>
    </source>
</evidence>
<evidence type="ECO:0008006" key="4">
    <source>
        <dbReference type="Google" id="ProtNLM"/>
    </source>
</evidence>
<dbReference type="AlphaFoldDB" id="A0A1F5ZUT3"/>
<protein>
    <recommendedName>
        <fullName evidence="4">ABC transporter permease</fullName>
    </recommendedName>
</protein>
<dbReference type="Proteomes" id="UP000176253">
    <property type="component" value="Unassembled WGS sequence"/>
</dbReference>
<keyword evidence="1" id="KW-0812">Transmembrane</keyword>
<evidence type="ECO:0000256" key="1">
    <source>
        <dbReference type="SAM" id="Phobius"/>
    </source>
</evidence>
<dbReference type="STRING" id="1798383.A3D78_00460"/>
<feature type="transmembrane region" description="Helical" evidence="1">
    <location>
        <begin position="116"/>
        <end position="134"/>
    </location>
</feature>
<feature type="transmembrane region" description="Helical" evidence="1">
    <location>
        <begin position="224"/>
        <end position="248"/>
    </location>
</feature>
<keyword evidence="1" id="KW-1133">Transmembrane helix</keyword>
<gene>
    <name evidence="2" type="ORF">A3D78_00460</name>
</gene>
<organism evidence="2 3">
    <name type="scientific">Candidatus Gottesmanbacteria bacterium RIFCSPHIGHO2_02_FULL_39_14</name>
    <dbReference type="NCBI Taxonomy" id="1798383"/>
    <lineage>
        <taxon>Bacteria</taxon>
        <taxon>Candidatus Gottesmaniibacteriota</taxon>
    </lineage>
</organism>
<feature type="transmembrane region" description="Helical" evidence="1">
    <location>
        <begin position="20"/>
        <end position="47"/>
    </location>
</feature>
<reference evidence="2 3" key="1">
    <citation type="journal article" date="2016" name="Nat. Commun.">
        <title>Thousands of microbial genomes shed light on interconnected biogeochemical processes in an aquifer system.</title>
        <authorList>
            <person name="Anantharaman K."/>
            <person name="Brown C.T."/>
            <person name="Hug L.A."/>
            <person name="Sharon I."/>
            <person name="Castelle C.J."/>
            <person name="Probst A.J."/>
            <person name="Thomas B.C."/>
            <person name="Singh A."/>
            <person name="Wilkins M.J."/>
            <person name="Karaoz U."/>
            <person name="Brodie E.L."/>
            <person name="Williams K.H."/>
            <person name="Hubbard S.S."/>
            <person name="Banfield J.F."/>
        </authorList>
    </citation>
    <scope>NUCLEOTIDE SEQUENCE [LARGE SCALE GENOMIC DNA]</scope>
</reference>
<keyword evidence="1" id="KW-0472">Membrane</keyword>